<organism evidence="2 3">
    <name type="scientific">Aromatoleum diolicum</name>
    <dbReference type="NCBI Taxonomy" id="75796"/>
    <lineage>
        <taxon>Bacteria</taxon>
        <taxon>Pseudomonadati</taxon>
        <taxon>Pseudomonadota</taxon>
        <taxon>Betaproteobacteria</taxon>
        <taxon>Rhodocyclales</taxon>
        <taxon>Rhodocyclaceae</taxon>
        <taxon>Aromatoleum</taxon>
    </lineage>
</organism>
<reference evidence="2 3" key="1">
    <citation type="submission" date="2019-12" db="EMBL/GenBank/DDBJ databases">
        <title>Comparative genomics gives insights into the taxonomy of the Azoarcus-Aromatoleum group and reveals separate origins of nif in the plant-associated Azoarcus and non-plant-associated Aromatoleum sub-groups.</title>
        <authorList>
            <person name="Lafos M."/>
            <person name="Maluk M."/>
            <person name="Batista M."/>
            <person name="Junghare M."/>
            <person name="Carmona M."/>
            <person name="Faoro H."/>
            <person name="Cruz L.M."/>
            <person name="Battistoni F."/>
            <person name="De Souza E."/>
            <person name="Pedrosa F."/>
            <person name="Chen W.-M."/>
            <person name="Poole P.S."/>
            <person name="Dixon R.A."/>
            <person name="James E.K."/>
        </authorList>
    </citation>
    <scope>NUCLEOTIDE SEQUENCE [LARGE SCALE GENOMIC DNA]</scope>
    <source>
        <strain evidence="2 3">22Lin</strain>
    </source>
</reference>
<evidence type="ECO:0000313" key="2">
    <source>
        <dbReference type="EMBL" id="NMG76872.1"/>
    </source>
</evidence>
<evidence type="ECO:0000313" key="3">
    <source>
        <dbReference type="Proteomes" id="UP000648984"/>
    </source>
</evidence>
<dbReference type="RefSeq" id="WP_169262004.1">
    <property type="nucleotide sequence ID" value="NZ_WTVQ01000042.1"/>
</dbReference>
<comment type="caution">
    <text evidence="2">The sequence shown here is derived from an EMBL/GenBank/DDBJ whole genome shotgun (WGS) entry which is preliminary data.</text>
</comment>
<feature type="region of interest" description="Disordered" evidence="1">
    <location>
        <begin position="1"/>
        <end position="20"/>
    </location>
</feature>
<sequence length="194" mass="21530">MKQDFPGSQGRRRVKARAAHSFRPDPYSECTGAASHLVRIEDIAHALASTCCFAGQTKIFYSIAQHDYLVSMIVPPQDALAALLLNAGEALKQLHRECLETEGHVATDVLTTLGVPTHLPPTVKHADLVLRATELRDLGRPYDNALTDIDEVRPLVLRIQPLPPIVAKHLFLDRYNELRPKEDPRRFPTAEGAS</sequence>
<dbReference type="SUPFAM" id="SSF109604">
    <property type="entry name" value="HD-domain/PDEase-like"/>
    <property type="match status" value="1"/>
</dbReference>
<dbReference type="Gene3D" id="1.10.3210.10">
    <property type="entry name" value="Hypothetical protein af1432"/>
    <property type="match status" value="1"/>
</dbReference>
<keyword evidence="3" id="KW-1185">Reference proteome</keyword>
<protein>
    <submittedName>
        <fullName evidence="2">Metal-dependent phosphohydrolase</fullName>
    </submittedName>
</protein>
<dbReference type="EMBL" id="WTVQ01000042">
    <property type="protein sequence ID" value="NMG76872.1"/>
    <property type="molecule type" value="Genomic_DNA"/>
</dbReference>
<proteinExistence type="predicted"/>
<dbReference type="Proteomes" id="UP000648984">
    <property type="component" value="Unassembled WGS sequence"/>
</dbReference>
<evidence type="ECO:0000256" key="1">
    <source>
        <dbReference type="SAM" id="MobiDB-lite"/>
    </source>
</evidence>
<gene>
    <name evidence="2" type="ORF">GPA25_19130</name>
</gene>
<name>A0ABX1QH95_9RHOO</name>
<accession>A0ABX1QH95</accession>
<feature type="compositionally biased region" description="Basic residues" evidence="1">
    <location>
        <begin position="10"/>
        <end position="20"/>
    </location>
</feature>